<name>X1C5M9_9ZZZZ</name>
<reference evidence="1" key="1">
    <citation type="journal article" date="2014" name="Front. Microbiol.">
        <title>High frequency of phylogenetically diverse reductive dehalogenase-homologous genes in deep subseafloor sedimentary metagenomes.</title>
        <authorList>
            <person name="Kawai M."/>
            <person name="Futagami T."/>
            <person name="Toyoda A."/>
            <person name="Takaki Y."/>
            <person name="Nishi S."/>
            <person name="Hori S."/>
            <person name="Arai W."/>
            <person name="Tsubouchi T."/>
            <person name="Morono Y."/>
            <person name="Uchiyama I."/>
            <person name="Ito T."/>
            <person name="Fujiyama A."/>
            <person name="Inagaki F."/>
            <person name="Takami H."/>
        </authorList>
    </citation>
    <scope>NUCLEOTIDE SEQUENCE</scope>
    <source>
        <strain evidence="1">Expedition CK06-06</strain>
    </source>
</reference>
<proteinExistence type="predicted"/>
<gene>
    <name evidence="1" type="ORF">S01H4_33448</name>
</gene>
<comment type="caution">
    <text evidence="1">The sequence shown here is derived from an EMBL/GenBank/DDBJ whole genome shotgun (WGS) entry which is preliminary data.</text>
</comment>
<dbReference type="AlphaFoldDB" id="X1C5M9"/>
<protein>
    <submittedName>
        <fullName evidence="1">Uncharacterized protein</fullName>
    </submittedName>
</protein>
<dbReference type="EMBL" id="BART01017604">
    <property type="protein sequence ID" value="GAG79691.1"/>
    <property type="molecule type" value="Genomic_DNA"/>
</dbReference>
<accession>X1C5M9</accession>
<organism evidence="1">
    <name type="scientific">marine sediment metagenome</name>
    <dbReference type="NCBI Taxonomy" id="412755"/>
    <lineage>
        <taxon>unclassified sequences</taxon>
        <taxon>metagenomes</taxon>
        <taxon>ecological metagenomes</taxon>
    </lineage>
</organism>
<evidence type="ECO:0000313" key="1">
    <source>
        <dbReference type="EMBL" id="GAG79691.1"/>
    </source>
</evidence>
<feature type="non-terminal residue" evidence="1">
    <location>
        <position position="93"/>
    </location>
</feature>
<sequence>MPLVAENMQLAPYPDDLASLDFAARVVGTLHSEGFEVTLKPHPTYPFPDSEWWSRCVNASVERAPFERIMKQYDCAVFCYQSTTTLRAAMEAG</sequence>